<keyword evidence="3" id="KW-1185">Reference proteome</keyword>
<dbReference type="EMBL" id="CP036269">
    <property type="protein sequence ID" value="QDT44733.1"/>
    <property type="molecule type" value="Genomic_DNA"/>
</dbReference>
<keyword evidence="1" id="KW-0812">Transmembrane</keyword>
<dbReference type="Proteomes" id="UP000317171">
    <property type="component" value="Chromosome"/>
</dbReference>
<feature type="transmembrane region" description="Helical" evidence="1">
    <location>
        <begin position="7"/>
        <end position="35"/>
    </location>
</feature>
<accession>A0A517RLH9</accession>
<name>A0A517RLH9_9PLAN</name>
<feature type="transmembrane region" description="Helical" evidence="1">
    <location>
        <begin position="85"/>
        <end position="103"/>
    </location>
</feature>
<dbReference type="OrthoDB" id="290360at2"/>
<evidence type="ECO:0000313" key="3">
    <source>
        <dbReference type="Proteomes" id="UP000317171"/>
    </source>
</evidence>
<keyword evidence="1" id="KW-0472">Membrane</keyword>
<dbReference type="AlphaFoldDB" id="A0A517RLH9"/>
<sequence>MNITRGLIAGVLGIFAGLILPVLLVGSYLLLTWYFNETFEMDRRADIAYWRKYGMEPLTGCAIYQGLTAWATYTPKRNYGFAKTLAILFFCSMALMVFINILYQSPPQPRSANRDYGLSLSGFLFLLIPPLIVACVLIAVRRAGTKETEPESEPVGQENAL</sequence>
<feature type="transmembrane region" description="Helical" evidence="1">
    <location>
        <begin position="123"/>
        <end position="140"/>
    </location>
</feature>
<organism evidence="2 3">
    <name type="scientific">Gimesia alba</name>
    <dbReference type="NCBI Taxonomy" id="2527973"/>
    <lineage>
        <taxon>Bacteria</taxon>
        <taxon>Pseudomonadati</taxon>
        <taxon>Planctomycetota</taxon>
        <taxon>Planctomycetia</taxon>
        <taxon>Planctomycetales</taxon>
        <taxon>Planctomycetaceae</taxon>
        <taxon>Gimesia</taxon>
    </lineage>
</organism>
<dbReference type="KEGG" id="gaz:Pan241w_48490"/>
<dbReference type="RefSeq" id="WP_145220418.1">
    <property type="nucleotide sequence ID" value="NZ_CP036269.1"/>
</dbReference>
<evidence type="ECO:0000256" key="1">
    <source>
        <dbReference type="SAM" id="Phobius"/>
    </source>
</evidence>
<protein>
    <submittedName>
        <fullName evidence="2">Uncharacterized protein</fullName>
    </submittedName>
</protein>
<keyword evidence="1" id="KW-1133">Transmembrane helix</keyword>
<proteinExistence type="predicted"/>
<gene>
    <name evidence="2" type="ORF">Pan241w_48490</name>
</gene>
<evidence type="ECO:0000313" key="2">
    <source>
        <dbReference type="EMBL" id="QDT44733.1"/>
    </source>
</evidence>
<reference evidence="2 3" key="1">
    <citation type="submission" date="2019-02" db="EMBL/GenBank/DDBJ databases">
        <title>Deep-cultivation of Planctomycetes and their phenomic and genomic characterization uncovers novel biology.</title>
        <authorList>
            <person name="Wiegand S."/>
            <person name="Jogler M."/>
            <person name="Boedeker C."/>
            <person name="Pinto D."/>
            <person name="Vollmers J."/>
            <person name="Rivas-Marin E."/>
            <person name="Kohn T."/>
            <person name="Peeters S.H."/>
            <person name="Heuer A."/>
            <person name="Rast P."/>
            <person name="Oberbeckmann S."/>
            <person name="Bunk B."/>
            <person name="Jeske O."/>
            <person name="Meyerdierks A."/>
            <person name="Storesund J.E."/>
            <person name="Kallscheuer N."/>
            <person name="Luecker S."/>
            <person name="Lage O.M."/>
            <person name="Pohl T."/>
            <person name="Merkel B.J."/>
            <person name="Hornburger P."/>
            <person name="Mueller R.-W."/>
            <person name="Bruemmer F."/>
            <person name="Labrenz M."/>
            <person name="Spormann A.M."/>
            <person name="Op den Camp H."/>
            <person name="Overmann J."/>
            <person name="Amann R."/>
            <person name="Jetten M.S.M."/>
            <person name="Mascher T."/>
            <person name="Medema M.H."/>
            <person name="Devos D.P."/>
            <person name="Kaster A.-K."/>
            <person name="Ovreas L."/>
            <person name="Rohde M."/>
            <person name="Galperin M.Y."/>
            <person name="Jogler C."/>
        </authorList>
    </citation>
    <scope>NUCLEOTIDE SEQUENCE [LARGE SCALE GENOMIC DNA]</scope>
    <source>
        <strain evidence="2 3">Pan241w</strain>
    </source>
</reference>